<organism evidence="2 3">
    <name type="scientific">Tersicoccus solisilvae</name>
    <dbReference type="NCBI Taxonomy" id="1882339"/>
    <lineage>
        <taxon>Bacteria</taxon>
        <taxon>Bacillati</taxon>
        <taxon>Actinomycetota</taxon>
        <taxon>Actinomycetes</taxon>
        <taxon>Micrococcales</taxon>
        <taxon>Micrococcaceae</taxon>
        <taxon>Tersicoccus</taxon>
    </lineage>
</organism>
<dbReference type="EMBL" id="BMJI01000009">
    <property type="protein sequence ID" value="GGC91385.1"/>
    <property type="molecule type" value="Genomic_DNA"/>
</dbReference>
<protein>
    <submittedName>
        <fullName evidence="2">Uncharacterized protein</fullName>
    </submittedName>
</protein>
<evidence type="ECO:0000256" key="1">
    <source>
        <dbReference type="SAM" id="MobiDB-lite"/>
    </source>
</evidence>
<evidence type="ECO:0000313" key="2">
    <source>
        <dbReference type="EMBL" id="GGC91385.1"/>
    </source>
</evidence>
<name>A0ABQ1PB73_9MICC</name>
<feature type="region of interest" description="Disordered" evidence="1">
    <location>
        <begin position="1"/>
        <end position="24"/>
    </location>
</feature>
<gene>
    <name evidence="2" type="ORF">GCM10011512_18070</name>
</gene>
<comment type="caution">
    <text evidence="2">The sequence shown here is derived from an EMBL/GenBank/DDBJ whole genome shotgun (WGS) entry which is preliminary data.</text>
</comment>
<evidence type="ECO:0000313" key="3">
    <source>
        <dbReference type="Proteomes" id="UP000597761"/>
    </source>
</evidence>
<proteinExistence type="predicted"/>
<sequence length="108" mass="11977">MPSFSTDTAAHGEDRAERASVTLLAGRRRRSAGANPLVLTPDDPFPDDLDGLDLVDLQVLHSRLCWQLDHEYLSLPGGADPVTLDRHQDVTAEMTRRRWPSSPPRPVP</sequence>
<accession>A0ABQ1PB73</accession>
<dbReference type="Proteomes" id="UP000597761">
    <property type="component" value="Unassembled WGS sequence"/>
</dbReference>
<dbReference type="RefSeq" id="WP_188668018.1">
    <property type="nucleotide sequence ID" value="NZ_BMJI01000009.1"/>
</dbReference>
<keyword evidence="3" id="KW-1185">Reference proteome</keyword>
<reference evidence="3" key="1">
    <citation type="journal article" date="2019" name="Int. J. Syst. Evol. Microbiol.">
        <title>The Global Catalogue of Microorganisms (GCM) 10K type strain sequencing project: providing services to taxonomists for standard genome sequencing and annotation.</title>
        <authorList>
            <consortium name="The Broad Institute Genomics Platform"/>
            <consortium name="The Broad Institute Genome Sequencing Center for Infectious Disease"/>
            <person name="Wu L."/>
            <person name="Ma J."/>
        </authorList>
    </citation>
    <scope>NUCLEOTIDE SEQUENCE [LARGE SCALE GENOMIC DNA]</scope>
    <source>
        <strain evidence="3">CGMCC 1.15480</strain>
    </source>
</reference>